<accession>A0A2N0BIA2</accession>
<keyword evidence="2 5" id="KW-0378">Hydrolase</keyword>
<dbReference type="PANTHER" id="PTHR31793">
    <property type="entry name" value="4-HYDROXYBENZOYL-COA THIOESTERASE FAMILY MEMBER"/>
    <property type="match status" value="1"/>
</dbReference>
<dbReference type="PANTHER" id="PTHR31793:SF27">
    <property type="entry name" value="NOVEL THIOESTERASE SUPERFAMILY DOMAIN AND SAPOSIN A-TYPE DOMAIN CONTAINING PROTEIN (0610012H03RIK)"/>
    <property type="match status" value="1"/>
</dbReference>
<organism evidence="5">
    <name type="scientific">Leptospira ellisii</name>
    <dbReference type="NCBI Taxonomy" id="2023197"/>
    <lineage>
        <taxon>Bacteria</taxon>
        <taxon>Pseudomonadati</taxon>
        <taxon>Spirochaetota</taxon>
        <taxon>Spirochaetia</taxon>
        <taxon>Leptospirales</taxon>
        <taxon>Leptospiraceae</taxon>
        <taxon>Leptospira</taxon>
    </lineage>
</organism>
<dbReference type="Pfam" id="PF03061">
    <property type="entry name" value="4HBT"/>
    <property type="match status" value="1"/>
</dbReference>
<evidence type="ECO:0000313" key="6">
    <source>
        <dbReference type="Proteomes" id="UP000232122"/>
    </source>
</evidence>
<dbReference type="PIRSF" id="PIRSF003230">
    <property type="entry name" value="YbgC"/>
    <property type="match status" value="1"/>
</dbReference>
<gene>
    <name evidence="4" type="ORF">CH379_016900</name>
    <name evidence="5" type="ORF">CH379_12060</name>
</gene>
<evidence type="ECO:0000256" key="2">
    <source>
        <dbReference type="ARBA" id="ARBA00022801"/>
    </source>
</evidence>
<dbReference type="RefSeq" id="WP_100747636.1">
    <property type="nucleotide sequence ID" value="NZ_NPEF02000022.1"/>
</dbReference>
<evidence type="ECO:0000259" key="3">
    <source>
        <dbReference type="Pfam" id="PF03061"/>
    </source>
</evidence>
<comment type="caution">
    <text evidence="5">The sequence shown here is derived from an EMBL/GenBank/DDBJ whole genome shotgun (WGS) entry which is preliminary data.</text>
</comment>
<evidence type="ECO:0000256" key="1">
    <source>
        <dbReference type="ARBA" id="ARBA00005953"/>
    </source>
</evidence>
<evidence type="ECO:0000313" key="4">
    <source>
        <dbReference type="EMBL" id="MDV6237314.1"/>
    </source>
</evidence>
<name>A0A2N0BIA2_9LEPT</name>
<dbReference type="OrthoDB" id="9800856at2"/>
<reference evidence="4 6" key="2">
    <citation type="journal article" date="2018" name="Microb. Genom.">
        <title>Deciphering the unexplored Leptospira diversity from soils uncovers genomic evolution to virulence.</title>
        <authorList>
            <person name="Thibeaux R."/>
            <person name="Iraola G."/>
            <person name="Ferres I."/>
            <person name="Bierque E."/>
            <person name="Girault D."/>
            <person name="Soupe-Gilbert M.E."/>
            <person name="Picardeau M."/>
            <person name="Goarant C."/>
        </authorList>
    </citation>
    <scope>NUCLEOTIDE SEQUENCE [LARGE SCALE GENOMIC DNA]</scope>
    <source>
        <strain evidence="4 6">ATI7-C-A5</strain>
    </source>
</reference>
<dbReference type="EMBL" id="NPEF02000022">
    <property type="protein sequence ID" value="MDV6237314.1"/>
    <property type="molecule type" value="Genomic_DNA"/>
</dbReference>
<keyword evidence="6" id="KW-1185">Reference proteome</keyword>
<dbReference type="InterPro" id="IPR006683">
    <property type="entry name" value="Thioestr_dom"/>
</dbReference>
<reference evidence="5" key="1">
    <citation type="submission" date="2017-07" db="EMBL/GenBank/DDBJ databases">
        <title>Leptospira spp. isolated from tropical soils.</title>
        <authorList>
            <person name="Thibeaux R."/>
            <person name="Iraola G."/>
            <person name="Ferres I."/>
            <person name="Bierque E."/>
            <person name="Girault D."/>
            <person name="Soupe-Gilbert M.-E."/>
            <person name="Picardeau M."/>
            <person name="Goarant C."/>
        </authorList>
    </citation>
    <scope>NUCLEOTIDE SEQUENCE [LARGE SCALE GENOMIC DNA]</scope>
    <source>
        <strain evidence="5">ATI7-C-A5</strain>
    </source>
</reference>
<comment type="similarity">
    <text evidence="1">Belongs to the 4-hydroxybenzoyl-CoA thioesterase family.</text>
</comment>
<dbReference type="GO" id="GO:0047617">
    <property type="term" value="F:fatty acyl-CoA hydrolase activity"/>
    <property type="evidence" value="ECO:0007669"/>
    <property type="project" value="TreeGrafter"/>
</dbReference>
<dbReference type="CDD" id="cd00586">
    <property type="entry name" value="4HBT"/>
    <property type="match status" value="1"/>
</dbReference>
<proteinExistence type="inferred from homology"/>
<dbReference type="EC" id="3.1.2.-" evidence="4"/>
<dbReference type="InterPro" id="IPR029069">
    <property type="entry name" value="HotDog_dom_sf"/>
</dbReference>
<dbReference type="EMBL" id="NPEF01000117">
    <property type="protein sequence ID" value="PJZ92651.1"/>
    <property type="molecule type" value="Genomic_DNA"/>
</dbReference>
<protein>
    <submittedName>
        <fullName evidence="5">Acyl-CoA thioester hydrolase</fullName>
    </submittedName>
    <submittedName>
        <fullName evidence="4">Thioesterase family protein</fullName>
        <ecNumber evidence="4">3.1.2.-</ecNumber>
    </submittedName>
</protein>
<dbReference type="InterPro" id="IPR006684">
    <property type="entry name" value="YbgC/YbaW"/>
</dbReference>
<accession>A0A2N0B7V9</accession>
<reference evidence="4" key="3">
    <citation type="submission" date="2023-10" db="EMBL/GenBank/DDBJ databases">
        <authorList>
            <person name="Picardeau M."/>
            <person name="Thibeaux R."/>
        </authorList>
    </citation>
    <scope>NUCLEOTIDE SEQUENCE</scope>
    <source>
        <strain evidence="4">ATI7-C-A5</strain>
    </source>
</reference>
<dbReference type="Proteomes" id="UP000232122">
    <property type="component" value="Unassembled WGS sequence"/>
</dbReference>
<evidence type="ECO:0000313" key="5">
    <source>
        <dbReference type="EMBL" id="PJZ92651.1"/>
    </source>
</evidence>
<dbReference type="Gene3D" id="3.10.129.10">
    <property type="entry name" value="Hotdog Thioesterase"/>
    <property type="match status" value="1"/>
</dbReference>
<feature type="domain" description="Thioesterase" evidence="3">
    <location>
        <begin position="26"/>
        <end position="108"/>
    </location>
</feature>
<sequence length="142" mass="16012">MGAVLKKSEFDFSYTFRVRYAECDAQGIVFNANYLTYFDVGITEYFRAHGLPYGESSERLGLDFHVIHCSIDFKSPARFDEEVSVYVRGGFSGVKIFWDLAVYREETPLCSASLVYACVEIPGGGLKRIPPEVARTLGLNER</sequence>
<dbReference type="NCBIfam" id="TIGR00051">
    <property type="entry name" value="YbgC/FadM family acyl-CoA thioesterase"/>
    <property type="match status" value="1"/>
</dbReference>
<dbReference type="AlphaFoldDB" id="A0A2N0BIA2"/>
<dbReference type="SUPFAM" id="SSF54637">
    <property type="entry name" value="Thioesterase/thiol ester dehydrase-isomerase"/>
    <property type="match status" value="1"/>
</dbReference>
<dbReference type="InterPro" id="IPR050563">
    <property type="entry name" value="4-hydroxybenzoyl-CoA_TE"/>
</dbReference>